<reference evidence="8" key="1">
    <citation type="submission" date="2022-11" db="EMBL/GenBank/DDBJ databases">
        <title>Centuries of genome instability and evolution in soft-shell clam transmissible cancer (bioRxiv).</title>
        <authorList>
            <person name="Hart S.F.M."/>
            <person name="Yonemitsu M.A."/>
            <person name="Giersch R.M."/>
            <person name="Beal B.F."/>
            <person name="Arriagada G."/>
            <person name="Davis B.W."/>
            <person name="Ostrander E.A."/>
            <person name="Goff S.P."/>
            <person name="Metzger M.J."/>
        </authorList>
    </citation>
    <scope>NUCLEOTIDE SEQUENCE</scope>
    <source>
        <strain evidence="8">MELC-2E11</strain>
        <tissue evidence="8">Siphon/mantle</tissue>
    </source>
</reference>
<organism evidence="8 9">
    <name type="scientific">Mya arenaria</name>
    <name type="common">Soft-shell clam</name>
    <dbReference type="NCBI Taxonomy" id="6604"/>
    <lineage>
        <taxon>Eukaryota</taxon>
        <taxon>Metazoa</taxon>
        <taxon>Spiralia</taxon>
        <taxon>Lophotrochozoa</taxon>
        <taxon>Mollusca</taxon>
        <taxon>Bivalvia</taxon>
        <taxon>Autobranchia</taxon>
        <taxon>Heteroconchia</taxon>
        <taxon>Euheterodonta</taxon>
        <taxon>Imparidentia</taxon>
        <taxon>Neoheterodontei</taxon>
        <taxon>Myida</taxon>
        <taxon>Myoidea</taxon>
        <taxon>Myidae</taxon>
        <taxon>Mya</taxon>
    </lineage>
</organism>
<keyword evidence="2 6" id="KW-0285">Flavoprotein</keyword>
<keyword evidence="3 6" id="KW-0274">FAD</keyword>
<dbReference type="InterPro" id="IPR000960">
    <property type="entry name" value="Flavin_mOase"/>
</dbReference>
<evidence type="ECO:0000256" key="6">
    <source>
        <dbReference type="RuleBase" id="RU361177"/>
    </source>
</evidence>
<dbReference type="PIRSF" id="PIRSF000332">
    <property type="entry name" value="FMO"/>
    <property type="match status" value="1"/>
</dbReference>
<feature type="chain" id="PRO_5046369078" description="Flavin-containing monooxygenase" evidence="7">
    <location>
        <begin position="24"/>
        <end position="431"/>
    </location>
</feature>
<dbReference type="Pfam" id="PF00743">
    <property type="entry name" value="FMO-like"/>
    <property type="match status" value="2"/>
</dbReference>
<gene>
    <name evidence="8" type="ORF">MAR_027616</name>
</gene>
<keyword evidence="9" id="KW-1185">Reference proteome</keyword>
<evidence type="ECO:0000313" key="9">
    <source>
        <dbReference type="Proteomes" id="UP001164746"/>
    </source>
</evidence>
<keyword evidence="5 6" id="KW-0560">Oxidoreductase</keyword>
<feature type="signal peptide" evidence="7">
    <location>
        <begin position="1"/>
        <end position="23"/>
    </location>
</feature>
<evidence type="ECO:0000256" key="4">
    <source>
        <dbReference type="ARBA" id="ARBA00022857"/>
    </source>
</evidence>
<protein>
    <recommendedName>
        <fullName evidence="6">Flavin-containing monooxygenase</fullName>
        <ecNumber evidence="6">1.-.-.-</ecNumber>
    </recommendedName>
</protein>
<name>A0ABY7F261_MYAAR</name>
<dbReference type="InterPro" id="IPR050346">
    <property type="entry name" value="FMO-like"/>
</dbReference>
<evidence type="ECO:0000256" key="1">
    <source>
        <dbReference type="ARBA" id="ARBA00009183"/>
    </source>
</evidence>
<dbReference type="InterPro" id="IPR020946">
    <property type="entry name" value="Flavin_mOase-like"/>
</dbReference>
<accession>A0ABY7F261</accession>
<dbReference type="PRINTS" id="PR00370">
    <property type="entry name" value="FMOXYGENASE"/>
</dbReference>
<keyword evidence="6" id="KW-0503">Monooxygenase</keyword>
<dbReference type="Gene3D" id="3.50.50.60">
    <property type="entry name" value="FAD/NAD(P)-binding domain"/>
    <property type="match status" value="2"/>
</dbReference>
<evidence type="ECO:0000256" key="7">
    <source>
        <dbReference type="SAM" id="SignalP"/>
    </source>
</evidence>
<dbReference type="PANTHER" id="PTHR23023">
    <property type="entry name" value="DIMETHYLANILINE MONOOXYGENASE"/>
    <property type="match status" value="1"/>
</dbReference>
<evidence type="ECO:0000256" key="2">
    <source>
        <dbReference type="ARBA" id="ARBA00022630"/>
    </source>
</evidence>
<dbReference type="EMBL" id="CP111019">
    <property type="protein sequence ID" value="WAR13436.1"/>
    <property type="molecule type" value="Genomic_DNA"/>
</dbReference>
<keyword evidence="4" id="KW-0521">NADP</keyword>
<evidence type="ECO:0000256" key="3">
    <source>
        <dbReference type="ARBA" id="ARBA00022827"/>
    </source>
</evidence>
<sequence length="431" mass="48471">MFGHAMMKLRVAVIGGGAAGLCALRHLSACGERFDPVGFEQLDGVGGTWRYTDHIGTMENGIPVQSSMYRNLKTNLPKEVMAFPGFPFPQNLPSFVKHEDVLQYLTDYYQHYDLHKYLKLNTRVDLVEPVKAGTRTEWSVTYSSENQSQTGQFDAVIVCNGHYAVPLVPHLEGEKSFQGEITHSHDYRVPDVYKDKVVVCLGAAASGQDVSLDIATVANKVIISHNKPSLKTVLPSNVCQQTGIDRLTEKTAVFTNGKEEPVDVIMLCTGYRYSFPFLSPNCAVNIEDERVTPLYKHIIHTRYPTLSFIGICKTICPFPQFENQVRFVLSMLDGSMPLPNQTEMERDTEKDFQARLAEGLPTRHAHSMGPRQWAYNDMLAHMGGFEVIPPAVQNLYDEVHRVRVTNLPGYKRKQYRLTGEDSFQENECIGS</sequence>
<dbReference type="Proteomes" id="UP001164746">
    <property type="component" value="Chromosome 8"/>
</dbReference>
<evidence type="ECO:0000256" key="5">
    <source>
        <dbReference type="ARBA" id="ARBA00023002"/>
    </source>
</evidence>
<dbReference type="SUPFAM" id="SSF51905">
    <property type="entry name" value="FAD/NAD(P)-binding domain"/>
    <property type="match status" value="2"/>
</dbReference>
<dbReference type="InterPro" id="IPR036188">
    <property type="entry name" value="FAD/NAD-bd_sf"/>
</dbReference>
<proteinExistence type="inferred from homology"/>
<evidence type="ECO:0000313" key="8">
    <source>
        <dbReference type="EMBL" id="WAR13436.1"/>
    </source>
</evidence>
<comment type="cofactor">
    <cofactor evidence="6">
        <name>FAD</name>
        <dbReference type="ChEBI" id="CHEBI:57692"/>
    </cofactor>
</comment>
<comment type="similarity">
    <text evidence="1 6">Belongs to the FMO family.</text>
</comment>
<keyword evidence="7" id="KW-0732">Signal</keyword>
<dbReference type="EC" id="1.-.-.-" evidence="6"/>